<dbReference type="InterPro" id="IPR023210">
    <property type="entry name" value="NADP_OxRdtase_dom"/>
</dbReference>
<evidence type="ECO:0000256" key="5">
    <source>
        <dbReference type="PIRSR" id="PIRSR000097-3"/>
    </source>
</evidence>
<keyword evidence="2" id="KW-0560">Oxidoreductase</keyword>
<feature type="binding site" evidence="4">
    <location>
        <position position="118"/>
    </location>
    <ligand>
        <name>substrate</name>
    </ligand>
</feature>
<name>A0A165GVU9_9BASI</name>
<evidence type="ECO:0000313" key="7">
    <source>
        <dbReference type="EMBL" id="KZT58552.1"/>
    </source>
</evidence>
<dbReference type="InParanoid" id="A0A165GVU9"/>
<dbReference type="STRING" id="1353952.A0A165GVU9"/>
<dbReference type="EMBL" id="KV423950">
    <property type="protein sequence ID" value="KZT58552.1"/>
    <property type="molecule type" value="Genomic_DNA"/>
</dbReference>
<dbReference type="OrthoDB" id="416253at2759"/>
<sequence>MATIDALSLQSRVKLNDGYDIPILGFGTYEMDGRDAYRAVTYALELGYRLIDSAEWYYNEMECGRAILDFMQRTETPREDICYTTKLMSNRGIQHARAAIRKSIKACGLGYIDIYLLHSPMGGFEMRKESWMAALEAKEEGLIRSIGVSNFSQRHLKEFAGAGFVPVLNQIDLHPFMTRRQIVEYCQPNGILLEAWAPLVRGLRFKHPVIQKIARAHDRKPSQVLLRYSLQKGYIPLPKSVSPSRIVENSQIFDFELTENDMDALDNLDEYLVTDWDPTDAE</sequence>
<evidence type="ECO:0000256" key="1">
    <source>
        <dbReference type="ARBA" id="ARBA00007905"/>
    </source>
</evidence>
<proteinExistence type="inferred from homology"/>
<dbReference type="CDD" id="cd19071">
    <property type="entry name" value="AKR_AKR1-5-like"/>
    <property type="match status" value="1"/>
</dbReference>
<reference evidence="7 8" key="1">
    <citation type="journal article" date="2016" name="Mol. Biol. Evol.">
        <title>Comparative Genomics of Early-Diverging Mushroom-Forming Fungi Provides Insights into the Origins of Lignocellulose Decay Capabilities.</title>
        <authorList>
            <person name="Nagy L.G."/>
            <person name="Riley R."/>
            <person name="Tritt A."/>
            <person name="Adam C."/>
            <person name="Daum C."/>
            <person name="Floudas D."/>
            <person name="Sun H."/>
            <person name="Yadav J.S."/>
            <person name="Pangilinan J."/>
            <person name="Larsson K.H."/>
            <person name="Matsuura K."/>
            <person name="Barry K."/>
            <person name="Labutti K."/>
            <person name="Kuo R."/>
            <person name="Ohm R.A."/>
            <person name="Bhattacharya S.S."/>
            <person name="Shirouzu T."/>
            <person name="Yoshinaga Y."/>
            <person name="Martin F.M."/>
            <person name="Grigoriev I.V."/>
            <person name="Hibbett D.S."/>
        </authorList>
    </citation>
    <scope>NUCLEOTIDE SEQUENCE [LARGE SCALE GENOMIC DNA]</scope>
    <source>
        <strain evidence="7 8">HHB12733</strain>
    </source>
</reference>
<dbReference type="InterPro" id="IPR018170">
    <property type="entry name" value="Aldo/ket_reductase_CS"/>
</dbReference>
<dbReference type="PROSITE" id="PS00063">
    <property type="entry name" value="ALDOKETO_REDUCTASE_3"/>
    <property type="match status" value="1"/>
</dbReference>
<dbReference type="Pfam" id="PF00248">
    <property type="entry name" value="Aldo_ket_red"/>
    <property type="match status" value="1"/>
</dbReference>
<keyword evidence="8" id="KW-1185">Reference proteome</keyword>
<dbReference type="AlphaFoldDB" id="A0A165GVU9"/>
<feature type="active site" description="Proton donor" evidence="3">
    <location>
        <position position="57"/>
    </location>
</feature>
<dbReference type="FunCoup" id="A0A165GVU9">
    <property type="interactions" value="52"/>
</dbReference>
<dbReference type="PRINTS" id="PR00069">
    <property type="entry name" value="ALDKETRDTASE"/>
</dbReference>
<evidence type="ECO:0000256" key="4">
    <source>
        <dbReference type="PIRSR" id="PIRSR000097-2"/>
    </source>
</evidence>
<feature type="site" description="Lowers pKa of active site Tyr" evidence="5">
    <location>
        <position position="86"/>
    </location>
</feature>
<evidence type="ECO:0000259" key="6">
    <source>
        <dbReference type="Pfam" id="PF00248"/>
    </source>
</evidence>
<dbReference type="FunFam" id="3.20.20.100:FF:000015">
    <property type="entry name" value="Oxidoreductase, aldo/keto reductase family"/>
    <property type="match status" value="1"/>
</dbReference>
<dbReference type="InterPro" id="IPR036812">
    <property type="entry name" value="NAD(P)_OxRdtase_dom_sf"/>
</dbReference>
<evidence type="ECO:0000256" key="2">
    <source>
        <dbReference type="ARBA" id="ARBA00023002"/>
    </source>
</evidence>
<feature type="domain" description="NADP-dependent oxidoreductase" evidence="6">
    <location>
        <begin position="24"/>
        <end position="269"/>
    </location>
</feature>
<accession>A0A165GVU9</accession>
<dbReference type="GO" id="GO:0016491">
    <property type="term" value="F:oxidoreductase activity"/>
    <property type="evidence" value="ECO:0007669"/>
    <property type="project" value="UniProtKB-KW"/>
</dbReference>
<dbReference type="PANTHER" id="PTHR43827">
    <property type="entry name" value="2,5-DIKETO-D-GLUCONIC ACID REDUCTASE"/>
    <property type="match status" value="1"/>
</dbReference>
<organism evidence="7 8">
    <name type="scientific">Calocera cornea HHB12733</name>
    <dbReference type="NCBI Taxonomy" id="1353952"/>
    <lineage>
        <taxon>Eukaryota</taxon>
        <taxon>Fungi</taxon>
        <taxon>Dikarya</taxon>
        <taxon>Basidiomycota</taxon>
        <taxon>Agaricomycotina</taxon>
        <taxon>Dacrymycetes</taxon>
        <taxon>Dacrymycetales</taxon>
        <taxon>Dacrymycetaceae</taxon>
        <taxon>Calocera</taxon>
    </lineage>
</organism>
<evidence type="ECO:0000313" key="8">
    <source>
        <dbReference type="Proteomes" id="UP000076842"/>
    </source>
</evidence>
<dbReference type="Proteomes" id="UP000076842">
    <property type="component" value="Unassembled WGS sequence"/>
</dbReference>
<evidence type="ECO:0000256" key="3">
    <source>
        <dbReference type="PIRSR" id="PIRSR000097-1"/>
    </source>
</evidence>
<gene>
    <name evidence="7" type="ORF">CALCODRAFT_494846</name>
</gene>
<dbReference type="SUPFAM" id="SSF51430">
    <property type="entry name" value="NAD(P)-linked oxidoreductase"/>
    <property type="match status" value="1"/>
</dbReference>
<protein>
    <submittedName>
        <fullName evidence="7">Aldo/keto reductase</fullName>
    </submittedName>
</protein>
<dbReference type="PROSITE" id="PS00798">
    <property type="entry name" value="ALDOKETO_REDUCTASE_1"/>
    <property type="match status" value="1"/>
</dbReference>
<dbReference type="Gene3D" id="3.20.20.100">
    <property type="entry name" value="NADP-dependent oxidoreductase domain"/>
    <property type="match status" value="1"/>
</dbReference>
<dbReference type="InterPro" id="IPR020471">
    <property type="entry name" value="AKR"/>
</dbReference>
<comment type="similarity">
    <text evidence="1">Belongs to the aldo/keto reductase family.</text>
</comment>
<dbReference type="PANTHER" id="PTHR43827:SF13">
    <property type="entry name" value="ALDO_KETO REDUCTASE FAMILY PROTEIN"/>
    <property type="match status" value="1"/>
</dbReference>
<dbReference type="PIRSF" id="PIRSF000097">
    <property type="entry name" value="AKR"/>
    <property type="match status" value="1"/>
</dbReference>